<proteinExistence type="predicted"/>
<sequence>MKTLIARSITSVSVLVVSLIAVVQPACLGAWHEPEELNNL</sequence>
<reference evidence="1 2" key="1">
    <citation type="submission" date="2024-04" db="EMBL/GenBank/DDBJ databases">
        <title>draft genome sequnece of Paenibacillus filicis.</title>
        <authorList>
            <person name="Kim D.-U."/>
        </authorList>
    </citation>
    <scope>NUCLEOTIDE SEQUENCE [LARGE SCALE GENOMIC DNA]</scope>
    <source>
        <strain evidence="1 2">KACC14197</strain>
    </source>
</reference>
<keyword evidence="2" id="KW-1185">Reference proteome</keyword>
<accession>A0ABU9DF03</accession>
<evidence type="ECO:0000313" key="2">
    <source>
        <dbReference type="Proteomes" id="UP001469365"/>
    </source>
</evidence>
<protein>
    <recommendedName>
        <fullName evidence="3">Cyclic lactone autoinducer peptide</fullName>
    </recommendedName>
</protein>
<gene>
    <name evidence="1" type="ORF">WMW72_05985</name>
</gene>
<evidence type="ECO:0008006" key="3">
    <source>
        <dbReference type="Google" id="ProtNLM"/>
    </source>
</evidence>
<dbReference type="RefSeq" id="WP_341414503.1">
    <property type="nucleotide sequence ID" value="NZ_JBBPCC010000002.1"/>
</dbReference>
<dbReference type="Proteomes" id="UP001469365">
    <property type="component" value="Unassembled WGS sequence"/>
</dbReference>
<organism evidence="1 2">
    <name type="scientific">Paenibacillus filicis</name>
    <dbReference type="NCBI Taxonomy" id="669464"/>
    <lineage>
        <taxon>Bacteria</taxon>
        <taxon>Bacillati</taxon>
        <taxon>Bacillota</taxon>
        <taxon>Bacilli</taxon>
        <taxon>Bacillales</taxon>
        <taxon>Paenibacillaceae</taxon>
        <taxon>Paenibacillus</taxon>
    </lineage>
</organism>
<evidence type="ECO:0000313" key="1">
    <source>
        <dbReference type="EMBL" id="MEK8127461.1"/>
    </source>
</evidence>
<comment type="caution">
    <text evidence="1">The sequence shown here is derived from an EMBL/GenBank/DDBJ whole genome shotgun (WGS) entry which is preliminary data.</text>
</comment>
<dbReference type="EMBL" id="JBBPCC010000002">
    <property type="protein sequence ID" value="MEK8127461.1"/>
    <property type="molecule type" value="Genomic_DNA"/>
</dbReference>
<name>A0ABU9DF03_9BACL</name>